<feature type="non-terminal residue" evidence="1">
    <location>
        <position position="1"/>
    </location>
</feature>
<evidence type="ECO:0008006" key="3">
    <source>
        <dbReference type="Google" id="ProtNLM"/>
    </source>
</evidence>
<dbReference type="EMBL" id="PCTD01000081">
    <property type="protein sequence ID" value="PIP64535.1"/>
    <property type="molecule type" value="Genomic_DNA"/>
</dbReference>
<dbReference type="AlphaFoldDB" id="A0A2H0C3N7"/>
<gene>
    <name evidence="1" type="ORF">COW96_01985</name>
</gene>
<name>A0A2H0C3N7_9BACT</name>
<sequence length="121" mass="14442">EFFTTHYSQPDKHYQLAIYAKNQCNRLGFLIPNNTRNTYSTLKNMNLVIQTTRWWGDHPSIVYYFGKKVDFIYDLNELKDYLNNIPTDNCIAFYNNDVKLISTINKLNLLQSFDNIQLYKK</sequence>
<accession>A0A2H0C3N7</accession>
<organism evidence="1 2">
    <name type="scientific">Candidatus Roizmanbacteria bacterium CG22_combo_CG10-13_8_21_14_all_33_16</name>
    <dbReference type="NCBI Taxonomy" id="1974859"/>
    <lineage>
        <taxon>Bacteria</taxon>
        <taxon>Candidatus Roizmaniibacteriota</taxon>
    </lineage>
</organism>
<reference evidence="1 2" key="1">
    <citation type="submission" date="2017-09" db="EMBL/GenBank/DDBJ databases">
        <title>Depth-based differentiation of microbial function through sediment-hosted aquifers and enrichment of novel symbionts in the deep terrestrial subsurface.</title>
        <authorList>
            <person name="Probst A.J."/>
            <person name="Ladd B."/>
            <person name="Jarett J.K."/>
            <person name="Geller-Mcgrath D.E."/>
            <person name="Sieber C.M."/>
            <person name="Emerson J.B."/>
            <person name="Anantharaman K."/>
            <person name="Thomas B.C."/>
            <person name="Malmstrom R."/>
            <person name="Stieglmeier M."/>
            <person name="Klingl A."/>
            <person name="Woyke T."/>
            <person name="Ryan C.M."/>
            <person name="Banfield J.F."/>
        </authorList>
    </citation>
    <scope>NUCLEOTIDE SEQUENCE [LARGE SCALE GENOMIC DNA]</scope>
    <source>
        <strain evidence="1">CG22_combo_CG10-13_8_21_14_all_33_16</strain>
    </source>
</reference>
<evidence type="ECO:0000313" key="2">
    <source>
        <dbReference type="Proteomes" id="UP000230802"/>
    </source>
</evidence>
<dbReference type="Proteomes" id="UP000230802">
    <property type="component" value="Unassembled WGS sequence"/>
</dbReference>
<comment type="caution">
    <text evidence="1">The sequence shown here is derived from an EMBL/GenBank/DDBJ whole genome shotgun (WGS) entry which is preliminary data.</text>
</comment>
<protein>
    <recommendedName>
        <fullName evidence="3">DUF72 domain-containing protein</fullName>
    </recommendedName>
</protein>
<evidence type="ECO:0000313" key="1">
    <source>
        <dbReference type="EMBL" id="PIP64535.1"/>
    </source>
</evidence>
<proteinExistence type="predicted"/>